<accession>A0A5J6GMC8</accession>
<feature type="transmembrane region" description="Helical" evidence="7">
    <location>
        <begin position="283"/>
        <end position="308"/>
    </location>
</feature>
<keyword evidence="3 7" id="KW-0812">Transmembrane</keyword>
<evidence type="ECO:0000256" key="3">
    <source>
        <dbReference type="ARBA" id="ARBA00022692"/>
    </source>
</evidence>
<feature type="transmembrane region" description="Helical" evidence="7">
    <location>
        <begin position="37"/>
        <end position="61"/>
    </location>
</feature>
<gene>
    <name evidence="10" type="ORF">CP970_39615</name>
</gene>
<feature type="domain" description="ABC3 transporter permease C-terminal" evidence="8">
    <location>
        <begin position="286"/>
        <end position="399"/>
    </location>
</feature>
<evidence type="ECO:0000256" key="5">
    <source>
        <dbReference type="ARBA" id="ARBA00023136"/>
    </source>
</evidence>
<evidence type="ECO:0000256" key="2">
    <source>
        <dbReference type="ARBA" id="ARBA00022475"/>
    </source>
</evidence>
<dbReference type="GO" id="GO:0005886">
    <property type="term" value="C:plasma membrane"/>
    <property type="evidence" value="ECO:0007669"/>
    <property type="project" value="UniProtKB-SubCell"/>
</dbReference>
<dbReference type="Pfam" id="PF02687">
    <property type="entry name" value="FtsX"/>
    <property type="match status" value="1"/>
</dbReference>
<dbReference type="RefSeq" id="WP_063806130.1">
    <property type="nucleotide sequence ID" value="NZ_CP023699.1"/>
</dbReference>
<sequence length="405" mass="42100">MRTLRAARNRIVPWDKLRDIPAEAWGAIRGRRGRSALTLLGVAFGILTLVATIGLTGTAAAQVSARFNALQATSVSIQGFDDGAALSRAAVGRAARLNGVVAAGVVHTTRDTLPNVARTAGRAPSTGVDTPVLAADPGALRALRLKPVSGRLFDDVPEERRYRVALLGDVAARNLGVRAVDGRTTLFVAGKPYLLIGIVKTPDFDSQAPFSAILPSWTARTSETGIAFEAPKVLVRTRPGAAQQVGAEAKIALSPGRPDALLAQVPPDPKQLRAHVENDTRTLFLALAAVSLLIGAIGIGNTTLVAVLERRHEIGLRRAIGASRRSILSQFLFESGLLGLLGGLVGTVGGLDLTISIALAKGWTAALSPWLLVAGPLLGLAVGLTAGFYPALKAARLEPVAALAS</sequence>
<dbReference type="PANTHER" id="PTHR30572:SF4">
    <property type="entry name" value="ABC TRANSPORTER PERMEASE YTRF"/>
    <property type="match status" value="1"/>
</dbReference>
<comment type="similarity">
    <text evidence="6">Belongs to the ABC-4 integral membrane protein family.</text>
</comment>
<protein>
    <submittedName>
        <fullName evidence="10">ABC transporter permease</fullName>
    </submittedName>
</protein>
<feature type="transmembrane region" description="Helical" evidence="7">
    <location>
        <begin position="328"/>
        <end position="350"/>
    </location>
</feature>
<dbReference type="Proteomes" id="UP000325529">
    <property type="component" value="Chromosome"/>
</dbReference>
<evidence type="ECO:0000259" key="8">
    <source>
        <dbReference type="Pfam" id="PF02687"/>
    </source>
</evidence>
<keyword evidence="2" id="KW-1003">Cell membrane</keyword>
<evidence type="ECO:0000256" key="4">
    <source>
        <dbReference type="ARBA" id="ARBA00022989"/>
    </source>
</evidence>
<evidence type="ECO:0000256" key="6">
    <source>
        <dbReference type="ARBA" id="ARBA00038076"/>
    </source>
</evidence>
<dbReference type="InterPro" id="IPR003838">
    <property type="entry name" value="ABC3_permease_C"/>
</dbReference>
<reference evidence="10 11" key="1">
    <citation type="submission" date="2017-09" db="EMBL/GenBank/DDBJ databases">
        <authorList>
            <person name="Lee N."/>
            <person name="Cho B.-K."/>
        </authorList>
    </citation>
    <scope>NUCLEOTIDE SEQUENCE [LARGE SCALE GENOMIC DNA]</scope>
    <source>
        <strain evidence="10 11">ATCC 12853</strain>
    </source>
</reference>
<dbReference type="GO" id="GO:0022857">
    <property type="term" value="F:transmembrane transporter activity"/>
    <property type="evidence" value="ECO:0007669"/>
    <property type="project" value="TreeGrafter"/>
</dbReference>
<dbReference type="OrthoDB" id="9780560at2"/>
<evidence type="ECO:0000259" key="9">
    <source>
        <dbReference type="Pfam" id="PF12704"/>
    </source>
</evidence>
<feature type="transmembrane region" description="Helical" evidence="7">
    <location>
        <begin position="370"/>
        <end position="389"/>
    </location>
</feature>
<name>A0A5J6GMC8_STRKN</name>
<organism evidence="10 11">
    <name type="scientific">Streptomyces kanamyceticus</name>
    <dbReference type="NCBI Taxonomy" id="1967"/>
    <lineage>
        <taxon>Bacteria</taxon>
        <taxon>Bacillati</taxon>
        <taxon>Actinomycetota</taxon>
        <taxon>Actinomycetes</taxon>
        <taxon>Kitasatosporales</taxon>
        <taxon>Streptomycetaceae</taxon>
        <taxon>Streptomyces</taxon>
    </lineage>
</organism>
<dbReference type="EMBL" id="CP023699">
    <property type="protein sequence ID" value="QEU96233.1"/>
    <property type="molecule type" value="Genomic_DNA"/>
</dbReference>
<keyword evidence="11" id="KW-1185">Reference proteome</keyword>
<dbReference type="InterPro" id="IPR050250">
    <property type="entry name" value="Macrolide_Exporter_MacB"/>
</dbReference>
<evidence type="ECO:0000313" key="11">
    <source>
        <dbReference type="Proteomes" id="UP000325529"/>
    </source>
</evidence>
<dbReference type="AlphaFoldDB" id="A0A5J6GMC8"/>
<dbReference type="InterPro" id="IPR025857">
    <property type="entry name" value="MacB_PCD"/>
</dbReference>
<proteinExistence type="inferred from homology"/>
<evidence type="ECO:0000256" key="7">
    <source>
        <dbReference type="SAM" id="Phobius"/>
    </source>
</evidence>
<comment type="subcellular location">
    <subcellularLocation>
        <location evidence="1">Cell membrane</location>
        <topology evidence="1">Multi-pass membrane protein</topology>
    </subcellularLocation>
</comment>
<evidence type="ECO:0000313" key="10">
    <source>
        <dbReference type="EMBL" id="QEU96233.1"/>
    </source>
</evidence>
<dbReference type="PANTHER" id="PTHR30572">
    <property type="entry name" value="MEMBRANE COMPONENT OF TRANSPORTER-RELATED"/>
    <property type="match status" value="1"/>
</dbReference>
<dbReference type="Pfam" id="PF12704">
    <property type="entry name" value="MacB_PCD"/>
    <property type="match status" value="1"/>
</dbReference>
<keyword evidence="5 7" id="KW-0472">Membrane</keyword>
<feature type="domain" description="MacB-like periplasmic core" evidence="9">
    <location>
        <begin position="35"/>
        <end position="248"/>
    </location>
</feature>
<evidence type="ECO:0000256" key="1">
    <source>
        <dbReference type="ARBA" id="ARBA00004651"/>
    </source>
</evidence>
<dbReference type="KEGG" id="ska:CP970_39615"/>
<keyword evidence="4 7" id="KW-1133">Transmembrane helix</keyword>